<organism evidence="1 2">
    <name type="scientific">Microbacterium sediminicola</name>
    <dbReference type="NCBI Taxonomy" id="415210"/>
    <lineage>
        <taxon>Bacteria</taxon>
        <taxon>Bacillati</taxon>
        <taxon>Actinomycetota</taxon>
        <taxon>Actinomycetes</taxon>
        <taxon>Micrococcales</taxon>
        <taxon>Microbacteriaceae</taxon>
        <taxon>Microbacterium</taxon>
    </lineage>
</organism>
<comment type="caution">
    <text evidence="1">The sequence shown here is derived from an EMBL/GenBank/DDBJ whole genome shotgun (WGS) entry which is preliminary data.</text>
</comment>
<evidence type="ECO:0000313" key="2">
    <source>
        <dbReference type="Proteomes" id="UP001501690"/>
    </source>
</evidence>
<sequence>MSEEFDLSGFEGTWAIDLSRSQVLDEKTGEWVPEWLENQDIEMRHEGDVQVYRGEVKAAADLTMYMGYTATWSAAEWVPYTIVQIDGPEDHPLLQPNATLKAGTKLGAPIAWVKQIYVDPRTHYRISKNLDGTPQYVMERRLLDDGSILSTVIAPGGIPTIRKYFTRIAG</sequence>
<evidence type="ECO:0008006" key="3">
    <source>
        <dbReference type="Google" id="ProtNLM"/>
    </source>
</evidence>
<reference evidence="1 2" key="1">
    <citation type="journal article" date="2019" name="Int. J. Syst. Evol. Microbiol.">
        <title>The Global Catalogue of Microorganisms (GCM) 10K type strain sequencing project: providing services to taxonomists for standard genome sequencing and annotation.</title>
        <authorList>
            <consortium name="The Broad Institute Genomics Platform"/>
            <consortium name="The Broad Institute Genome Sequencing Center for Infectious Disease"/>
            <person name="Wu L."/>
            <person name="Ma J."/>
        </authorList>
    </citation>
    <scope>NUCLEOTIDE SEQUENCE [LARGE SCALE GENOMIC DNA]</scope>
    <source>
        <strain evidence="1 2">JCM 15577</strain>
    </source>
</reference>
<proteinExistence type="predicted"/>
<gene>
    <name evidence="1" type="ORF">GCM10009808_24870</name>
</gene>
<evidence type="ECO:0000313" key="1">
    <source>
        <dbReference type="EMBL" id="GAA1705923.1"/>
    </source>
</evidence>
<protein>
    <recommendedName>
        <fullName evidence="3">THAP4-like heme-binding beta-barrel domain-containing protein</fullName>
    </recommendedName>
</protein>
<dbReference type="RefSeq" id="WP_344073119.1">
    <property type="nucleotide sequence ID" value="NZ_BAAAPL010000002.1"/>
</dbReference>
<dbReference type="EMBL" id="BAAAPL010000002">
    <property type="protein sequence ID" value="GAA1705923.1"/>
    <property type="molecule type" value="Genomic_DNA"/>
</dbReference>
<name>A0ABN2IJK3_9MICO</name>
<keyword evidence="2" id="KW-1185">Reference proteome</keyword>
<dbReference type="Proteomes" id="UP001501690">
    <property type="component" value="Unassembled WGS sequence"/>
</dbReference>
<accession>A0ABN2IJK3</accession>